<dbReference type="Gene3D" id="1.10.287.70">
    <property type="match status" value="2"/>
</dbReference>
<evidence type="ECO:0000256" key="2">
    <source>
        <dbReference type="ARBA" id="ARBA00022475"/>
    </source>
</evidence>
<evidence type="ECO:0000256" key="4">
    <source>
        <dbReference type="ARBA" id="ARBA00022989"/>
    </source>
</evidence>
<keyword evidence="9" id="KW-0732">Signal</keyword>
<reference evidence="10" key="1">
    <citation type="submission" date="2022-01" db="EMBL/GenBank/DDBJ databases">
        <authorList>
            <person name="King R."/>
        </authorList>
    </citation>
    <scope>NUCLEOTIDE SEQUENCE</scope>
</reference>
<organism evidence="10 11">
    <name type="scientific">Chironomus riparius</name>
    <dbReference type="NCBI Taxonomy" id="315576"/>
    <lineage>
        <taxon>Eukaryota</taxon>
        <taxon>Metazoa</taxon>
        <taxon>Ecdysozoa</taxon>
        <taxon>Arthropoda</taxon>
        <taxon>Hexapoda</taxon>
        <taxon>Insecta</taxon>
        <taxon>Pterygota</taxon>
        <taxon>Neoptera</taxon>
        <taxon>Endopterygota</taxon>
        <taxon>Diptera</taxon>
        <taxon>Nematocera</taxon>
        <taxon>Chironomoidea</taxon>
        <taxon>Chironomidae</taxon>
        <taxon>Chironominae</taxon>
        <taxon>Chironomus</taxon>
    </lineage>
</organism>
<reference evidence="10" key="2">
    <citation type="submission" date="2022-10" db="EMBL/GenBank/DDBJ databases">
        <authorList>
            <consortium name="ENA_rothamsted_submissions"/>
            <consortium name="culmorum"/>
            <person name="King R."/>
        </authorList>
    </citation>
    <scope>NUCLEOTIDE SEQUENCE</scope>
</reference>
<feature type="transmembrane region" description="Helical" evidence="8">
    <location>
        <begin position="1267"/>
        <end position="1289"/>
    </location>
</feature>
<sequence length="1317" mass="152772">MCFVKVFVTFSCITFAGSSIEPFEATEEALLSKIIADICEEFFIKESIEFNVIVYGRRTRHFDDILDEFLRLNSENFLKNVQHVENVFNWNHKFEDSAVILLHELEDLRYLNAHAKFTNQLPKTLKFLIYCQNDGNLLEASKLQFYMSDSPDISSFEYFIVNENSTIELKTFDYFMDNACNQKSIRILNSFNKTTENWTKKLKNYRNFENFNGCMLTCTDEYNVYLHLDRNNSDLIKCVRSDELNNPCFNLFLNILSNSNIGYRGITYEIFEILGKLGNFTTNYQFSDNNYIISKSKTIIYQAITIFKVGQFKELSENTHMSSIFFDIPVGIFISPPEFYTNFEKLLLPFDAMTWIFLGIMFITTTTFLAVMRLMPVTLRNIFYGEGIQTPGLNVIKIFFGIGQTKLPNESILRFILILFVMFCLIMRTCYQSKMFDFITSDMRKPPPKTLEEVIEHGYTIVLLDYSALYHTLYNEVRMISRTAKVQFVFESERLERLYCSSIHNSSDKLAFFLPTKLVNSYSSSCHGSLAPIKNFHMNTIPGAFAMTKNSILYPYFEDVMEKLIPSGIPQYLPDFHAFLLYGNYKNLDMETLKVLTLDDLSFGFILWLIACAISMIGFLIEIVFASIRVILGLVGGNASKTLRHIDDMFNWDLILEDSAVIFLYNLSYLNYLNLNSKLSNESPKMLKFVIYCQKNNEIGEVSGIKFYDSDSLQFLSLEYFVVNQNSTIELKTIDYFMDNACNQKSIRTLNSFNKTTRKWSKRLKIYRNFENFNGCMLTCTDEYNVYLHFDKYNSDLVECLRLNESIYNCFTVFTKIANHFDVGVRGITYEVFEILGKLGNFIKNYQFIDGNVFIGKNGYTINQKITIFKLGLFKEHLENSHMSSIFFDIPVGIYCSPTEFYTNFEKLMLPFDATTWILLVVVFSTARTTIFIMRFTPKYFQTFFYGYGIQNPGLNVTQIFFGIGQTKLPNESILRFILIFFVLFCLIMRTCYQIGIYVSPTEFYSNYEKLLLPFDDTTWILLVAIFLTTTIFIFIMRFLPRHLRDFFYGNAIQTPGLNVTQIFFGIGQTKLPNESILRFILIFFVIFWLIIRTCYQSKMFDFITSDMRKPTPKTLDEVVEQGYTVVFLDNAVIYKALNNEVLRSSTSLKSIFLHPGDFLQSYCQSRFNSSAKLAFLMEISMMNSISSICEGSLSPVRNFHMNAIPGAFAMNKNSILYPIFDDVMKKLIPSGIPQYLPDFHSFLLHGIFVNSDGYEPKILSFEDLSFGFVLWLIACIVSTIGFLVEFFIGHSSKIVSEFIGLAFMLQKVQSTNTNLN</sequence>
<feature type="chain" id="PRO_5040417742" description="Ionotropic receptor" evidence="9">
    <location>
        <begin position="19"/>
        <end position="1317"/>
    </location>
</feature>
<comment type="subcellular location">
    <subcellularLocation>
        <location evidence="1">Cell membrane</location>
        <topology evidence="1">Multi-pass membrane protein</topology>
    </subcellularLocation>
</comment>
<evidence type="ECO:0000256" key="5">
    <source>
        <dbReference type="ARBA" id="ARBA00023136"/>
    </source>
</evidence>
<gene>
    <name evidence="10" type="ORF">CHIRRI_LOCUS14782</name>
</gene>
<keyword evidence="11" id="KW-1185">Reference proteome</keyword>
<evidence type="ECO:0000256" key="1">
    <source>
        <dbReference type="ARBA" id="ARBA00004651"/>
    </source>
</evidence>
<feature type="transmembrane region" description="Helical" evidence="8">
    <location>
        <begin position="352"/>
        <end position="371"/>
    </location>
</feature>
<feature type="transmembrane region" description="Helical" evidence="8">
    <location>
        <begin position="1019"/>
        <end position="1040"/>
    </location>
</feature>
<evidence type="ECO:0008006" key="12">
    <source>
        <dbReference type="Google" id="ProtNLM"/>
    </source>
</evidence>
<evidence type="ECO:0000256" key="3">
    <source>
        <dbReference type="ARBA" id="ARBA00022692"/>
    </source>
</evidence>
<evidence type="ECO:0000256" key="8">
    <source>
        <dbReference type="SAM" id="Phobius"/>
    </source>
</evidence>
<proteinExistence type="predicted"/>
<feature type="transmembrane region" description="Helical" evidence="8">
    <location>
        <begin position="605"/>
        <end position="634"/>
    </location>
</feature>
<dbReference type="InterPro" id="IPR052192">
    <property type="entry name" value="Insect_Ionotropic_Sensory_Rcpt"/>
</dbReference>
<dbReference type="PANTHER" id="PTHR42643:SF30">
    <property type="entry name" value="IONOTROPIC RECEPTOR 40A-RELATED"/>
    <property type="match status" value="1"/>
</dbReference>
<feature type="transmembrane region" description="Helical" evidence="8">
    <location>
        <begin position="1077"/>
        <end position="1096"/>
    </location>
</feature>
<feature type="transmembrane region" description="Helical" evidence="8">
    <location>
        <begin position="383"/>
        <end position="400"/>
    </location>
</feature>
<keyword evidence="2" id="KW-1003">Cell membrane</keyword>
<dbReference type="GO" id="GO:0005886">
    <property type="term" value="C:plasma membrane"/>
    <property type="evidence" value="ECO:0007669"/>
    <property type="project" value="UniProtKB-SubCell"/>
</dbReference>
<dbReference type="EMBL" id="OU895880">
    <property type="protein sequence ID" value="CAG9811975.1"/>
    <property type="molecule type" value="Genomic_DNA"/>
</dbReference>
<evidence type="ECO:0000256" key="7">
    <source>
        <dbReference type="ARBA" id="ARBA00023180"/>
    </source>
</evidence>
<name>A0A9N9S7W4_9DIPT</name>
<keyword evidence="5 8" id="KW-0472">Membrane</keyword>
<evidence type="ECO:0000256" key="6">
    <source>
        <dbReference type="ARBA" id="ARBA00023170"/>
    </source>
</evidence>
<feature type="transmembrane region" description="Helical" evidence="8">
    <location>
        <begin position="1047"/>
        <end position="1065"/>
    </location>
</feature>
<keyword evidence="4 8" id="KW-1133">Transmembrane helix</keyword>
<protein>
    <recommendedName>
        <fullName evidence="12">Ionotropic receptor</fullName>
    </recommendedName>
</protein>
<feature type="transmembrane region" description="Helical" evidence="8">
    <location>
        <begin position="977"/>
        <end position="999"/>
    </location>
</feature>
<keyword evidence="6" id="KW-0675">Receptor</keyword>
<evidence type="ECO:0000313" key="10">
    <source>
        <dbReference type="EMBL" id="CAG9811975.1"/>
    </source>
</evidence>
<evidence type="ECO:0000256" key="9">
    <source>
        <dbReference type="SAM" id="SignalP"/>
    </source>
</evidence>
<feature type="signal peptide" evidence="9">
    <location>
        <begin position="1"/>
        <end position="18"/>
    </location>
</feature>
<keyword evidence="7" id="KW-0325">Glycoprotein</keyword>
<dbReference type="Proteomes" id="UP001153620">
    <property type="component" value="Chromosome 4"/>
</dbReference>
<keyword evidence="3 8" id="KW-0812">Transmembrane</keyword>
<feature type="transmembrane region" description="Helical" evidence="8">
    <location>
        <begin position="412"/>
        <end position="431"/>
    </location>
</feature>
<feature type="transmembrane region" description="Helical" evidence="8">
    <location>
        <begin position="917"/>
        <end position="937"/>
    </location>
</feature>
<evidence type="ECO:0000313" key="11">
    <source>
        <dbReference type="Proteomes" id="UP001153620"/>
    </source>
</evidence>
<accession>A0A9N9S7W4</accession>
<dbReference type="PANTHER" id="PTHR42643">
    <property type="entry name" value="IONOTROPIC RECEPTOR 20A-RELATED"/>
    <property type="match status" value="1"/>
</dbReference>